<evidence type="ECO:0000313" key="4">
    <source>
        <dbReference type="Proteomes" id="UP001549921"/>
    </source>
</evidence>
<accession>A0ABD0T2F3</accession>
<organism evidence="3 4">
    <name type="scientific">Loxostege sticticalis</name>
    <name type="common">Beet webworm moth</name>
    <dbReference type="NCBI Taxonomy" id="481309"/>
    <lineage>
        <taxon>Eukaryota</taxon>
        <taxon>Metazoa</taxon>
        <taxon>Ecdysozoa</taxon>
        <taxon>Arthropoda</taxon>
        <taxon>Hexapoda</taxon>
        <taxon>Insecta</taxon>
        <taxon>Pterygota</taxon>
        <taxon>Neoptera</taxon>
        <taxon>Endopterygota</taxon>
        <taxon>Lepidoptera</taxon>
        <taxon>Glossata</taxon>
        <taxon>Ditrysia</taxon>
        <taxon>Pyraloidea</taxon>
        <taxon>Crambidae</taxon>
        <taxon>Pyraustinae</taxon>
        <taxon>Loxostege</taxon>
    </lineage>
</organism>
<keyword evidence="1" id="KW-0472">Membrane</keyword>
<keyword evidence="2" id="KW-0732">Signal</keyword>
<feature type="chain" id="PRO_5044866907" evidence="2">
    <location>
        <begin position="20"/>
        <end position="160"/>
    </location>
</feature>
<protein>
    <submittedName>
        <fullName evidence="3">Uncharacterized protein</fullName>
    </submittedName>
</protein>
<sequence length="160" mass="17899">MARALSVVAFIAIVGFTSAVPSTYPAILVPEHRQLRPVQTVEQIPFNNYEYSIVPANEYSVAEYVDPSESSLWDYIPLPNPITAIATVASKVAIIGKVLLVNGGFIILGMALVIGFCAFTPYCTLVIEKPFTRQIRSLNIPYLDDVEYYFRQAYDKYHDL</sequence>
<dbReference type="EMBL" id="JBEDNZ010000011">
    <property type="protein sequence ID" value="KAL0832174.1"/>
    <property type="molecule type" value="Genomic_DNA"/>
</dbReference>
<keyword evidence="1" id="KW-0812">Transmembrane</keyword>
<evidence type="ECO:0000313" key="3">
    <source>
        <dbReference type="EMBL" id="KAL0832174.1"/>
    </source>
</evidence>
<keyword evidence="1" id="KW-1133">Transmembrane helix</keyword>
<dbReference type="AlphaFoldDB" id="A0ABD0T2F3"/>
<proteinExistence type="predicted"/>
<gene>
    <name evidence="3" type="ORF">ABMA28_001631</name>
</gene>
<evidence type="ECO:0000256" key="2">
    <source>
        <dbReference type="SAM" id="SignalP"/>
    </source>
</evidence>
<feature type="transmembrane region" description="Helical" evidence="1">
    <location>
        <begin position="105"/>
        <end position="127"/>
    </location>
</feature>
<reference evidence="3 4" key="1">
    <citation type="submission" date="2024-06" db="EMBL/GenBank/DDBJ databases">
        <title>A chromosome-level genome assembly of beet webworm, Loxostege sticticalis.</title>
        <authorList>
            <person name="Zhang Y."/>
        </authorList>
    </citation>
    <scope>NUCLEOTIDE SEQUENCE [LARGE SCALE GENOMIC DNA]</scope>
    <source>
        <strain evidence="3">AQ028</strain>
        <tissue evidence="3">Male pupae</tissue>
    </source>
</reference>
<feature type="signal peptide" evidence="2">
    <location>
        <begin position="1"/>
        <end position="19"/>
    </location>
</feature>
<comment type="caution">
    <text evidence="3">The sequence shown here is derived from an EMBL/GenBank/DDBJ whole genome shotgun (WGS) entry which is preliminary data.</text>
</comment>
<name>A0ABD0T2F3_LOXSC</name>
<dbReference type="Proteomes" id="UP001549921">
    <property type="component" value="Unassembled WGS sequence"/>
</dbReference>
<evidence type="ECO:0000256" key="1">
    <source>
        <dbReference type="SAM" id="Phobius"/>
    </source>
</evidence>